<dbReference type="PANTHER" id="PTHR10869:SF180">
    <property type="entry name" value="FE2OG DIOXYGENASE DOMAIN-CONTAINING PROTEIN"/>
    <property type="match status" value="1"/>
</dbReference>
<feature type="compositionally biased region" description="Polar residues" evidence="7">
    <location>
        <begin position="114"/>
        <end position="126"/>
    </location>
</feature>
<evidence type="ECO:0000259" key="9">
    <source>
        <dbReference type="SMART" id="SM00702"/>
    </source>
</evidence>
<comment type="cofactor">
    <cofactor evidence="1">
        <name>L-ascorbate</name>
        <dbReference type="ChEBI" id="CHEBI:38290"/>
    </cofactor>
</comment>
<feature type="compositionally biased region" description="Basic and acidic residues" evidence="7">
    <location>
        <begin position="193"/>
        <end position="223"/>
    </location>
</feature>
<dbReference type="Proteomes" id="UP000663829">
    <property type="component" value="Unassembled WGS sequence"/>
</dbReference>
<dbReference type="PANTHER" id="PTHR10869">
    <property type="entry name" value="PROLYL 4-HYDROXYLASE ALPHA SUBUNIT"/>
    <property type="match status" value="1"/>
</dbReference>
<keyword evidence="5" id="KW-0560">Oxidoreductase</keyword>
<feature type="region of interest" description="Disordered" evidence="7">
    <location>
        <begin position="93"/>
        <end position="133"/>
    </location>
</feature>
<evidence type="ECO:0000256" key="5">
    <source>
        <dbReference type="ARBA" id="ARBA00023002"/>
    </source>
</evidence>
<evidence type="ECO:0000256" key="7">
    <source>
        <dbReference type="SAM" id="MobiDB-lite"/>
    </source>
</evidence>
<dbReference type="FunFam" id="2.60.120.620:FF:000054">
    <property type="entry name" value="Prolyl 4-hydroxylase subunit alpha-1"/>
    <property type="match status" value="1"/>
</dbReference>
<evidence type="ECO:0000256" key="3">
    <source>
        <dbReference type="ARBA" id="ARBA00022896"/>
    </source>
</evidence>
<dbReference type="GO" id="GO:0004656">
    <property type="term" value="F:procollagen-proline 4-dioxygenase activity"/>
    <property type="evidence" value="ECO:0007669"/>
    <property type="project" value="TreeGrafter"/>
</dbReference>
<proteinExistence type="predicted"/>
<keyword evidence="8" id="KW-0472">Membrane</keyword>
<dbReference type="Pfam" id="PF13640">
    <property type="entry name" value="2OG-FeII_Oxy_3"/>
    <property type="match status" value="1"/>
</dbReference>
<dbReference type="EMBL" id="CAJOBC010001340">
    <property type="protein sequence ID" value="CAF3672690.1"/>
    <property type="molecule type" value="Genomic_DNA"/>
</dbReference>
<evidence type="ECO:0000256" key="4">
    <source>
        <dbReference type="ARBA" id="ARBA00022964"/>
    </source>
</evidence>
<reference evidence="10" key="1">
    <citation type="submission" date="2021-02" db="EMBL/GenBank/DDBJ databases">
        <authorList>
            <person name="Nowell W R."/>
        </authorList>
    </citation>
    <scope>NUCLEOTIDE SEQUENCE</scope>
</reference>
<dbReference type="EMBL" id="CAJNOQ010001340">
    <property type="protein sequence ID" value="CAF0887790.1"/>
    <property type="molecule type" value="Genomic_DNA"/>
</dbReference>
<name>A0A813YRL9_9BILA</name>
<feature type="domain" description="Prolyl 4-hydroxylase alpha subunit" evidence="9">
    <location>
        <begin position="372"/>
        <end position="586"/>
    </location>
</feature>
<keyword evidence="8" id="KW-1133">Transmembrane helix</keyword>
<protein>
    <recommendedName>
        <fullName evidence="9">Prolyl 4-hydroxylase alpha subunit domain-containing protein</fullName>
    </recommendedName>
</protein>
<evidence type="ECO:0000313" key="11">
    <source>
        <dbReference type="EMBL" id="CAF3672690.1"/>
    </source>
</evidence>
<evidence type="ECO:0000313" key="10">
    <source>
        <dbReference type="EMBL" id="CAF0887790.1"/>
    </source>
</evidence>
<dbReference type="Proteomes" id="UP000681722">
    <property type="component" value="Unassembled WGS sequence"/>
</dbReference>
<accession>A0A813YRL9</accession>
<comment type="caution">
    <text evidence="10">The sequence shown here is derived from an EMBL/GenBank/DDBJ whole genome shotgun (WGS) entry which is preliminary data.</text>
</comment>
<dbReference type="GO" id="GO:0005506">
    <property type="term" value="F:iron ion binding"/>
    <property type="evidence" value="ECO:0007669"/>
    <property type="project" value="InterPro"/>
</dbReference>
<feature type="region of interest" description="Disordered" evidence="7">
    <location>
        <begin position="157"/>
        <end position="260"/>
    </location>
</feature>
<dbReference type="GO" id="GO:0031418">
    <property type="term" value="F:L-ascorbic acid binding"/>
    <property type="evidence" value="ECO:0007669"/>
    <property type="project" value="UniProtKB-KW"/>
</dbReference>
<organism evidence="10 12">
    <name type="scientific">Didymodactylos carnosus</name>
    <dbReference type="NCBI Taxonomy" id="1234261"/>
    <lineage>
        <taxon>Eukaryota</taxon>
        <taxon>Metazoa</taxon>
        <taxon>Spiralia</taxon>
        <taxon>Gnathifera</taxon>
        <taxon>Rotifera</taxon>
        <taxon>Eurotatoria</taxon>
        <taxon>Bdelloidea</taxon>
        <taxon>Philodinida</taxon>
        <taxon>Philodinidae</taxon>
        <taxon>Didymodactylos</taxon>
    </lineage>
</organism>
<feature type="transmembrane region" description="Helical" evidence="8">
    <location>
        <begin position="38"/>
        <end position="65"/>
    </location>
</feature>
<dbReference type="SMART" id="SM00702">
    <property type="entry name" value="P4Hc"/>
    <property type="match status" value="1"/>
</dbReference>
<dbReference type="GO" id="GO:0005783">
    <property type="term" value="C:endoplasmic reticulum"/>
    <property type="evidence" value="ECO:0007669"/>
    <property type="project" value="TreeGrafter"/>
</dbReference>
<evidence type="ECO:0000256" key="6">
    <source>
        <dbReference type="ARBA" id="ARBA00023004"/>
    </source>
</evidence>
<keyword evidence="2" id="KW-0479">Metal-binding</keyword>
<dbReference type="OrthoDB" id="420380at2759"/>
<feature type="compositionally biased region" description="Polar residues" evidence="7">
    <location>
        <begin position="224"/>
        <end position="244"/>
    </location>
</feature>
<dbReference type="InterPro" id="IPR045054">
    <property type="entry name" value="P4HA-like"/>
</dbReference>
<dbReference type="InterPro" id="IPR044862">
    <property type="entry name" value="Pro_4_hyd_alph_FE2OG_OXY"/>
</dbReference>
<gene>
    <name evidence="10" type="ORF">GPM918_LOCUS7956</name>
    <name evidence="11" type="ORF">SRO942_LOCUS7956</name>
</gene>
<keyword evidence="12" id="KW-1185">Reference proteome</keyword>
<keyword evidence="4" id="KW-0223">Dioxygenase</keyword>
<dbReference type="Gene3D" id="2.60.120.620">
    <property type="entry name" value="q2cbj1_9rhob like domain"/>
    <property type="match status" value="1"/>
</dbReference>
<feature type="compositionally biased region" description="Basic and acidic residues" evidence="7">
    <location>
        <begin position="166"/>
        <end position="178"/>
    </location>
</feature>
<evidence type="ECO:0000256" key="2">
    <source>
        <dbReference type="ARBA" id="ARBA00022723"/>
    </source>
</evidence>
<sequence>MSSKQQKTTEKKKQQLVDNSQQPVDNSQQSVEKSSTGYGLTVVVLAGIFGGIVALSLQPILMMFYSQVGLIHPQSSNLFTETTIPQVQNLVKHPKTQENNTSPVSLHNIKPEENNTPYSGKKTSADLTEDDSIENQNKPIISNEHVAIKTIEANEKTIHEQQPIHFTKESTKQEEKVSETSTKTTTTAKKKEKKIEKEKPKVKEEEMKTKSNRDFVEHSKTEENNTPPTSLHNTKLKENTTPSGKKTGADLTEDESAENQNKLIISNEHVVIKTIEVNAKTIHEQEPIHFTMESAKQEEKVSETSTKTTTTIKKKEKKIEKEKPKVKVEKMKTKSNNVDDLQLVDVTGTHNEVPDEVKNFKKTKIIYYHIIIWLFDEFLSKQECDNLIKVHKEHVSKMQRIDPIICFDSIKTLRKHLNDLRPSDNIDVTPNDFTKGTMCLNATFSSKLKEWGLKWSYSTAFYPGESPFSDLLAKRIEEGTAMDKTHGGKFQITSYPKGVGYKDHQDCTIGGGKQDRYGTFLVYLNDVFNGGETVFKELGIDIKPKAGRALVWNSMNENGVCEETSIHRANNVEDEDGKYILQRWYYYENFFSLGKRPPEPNEPERKLGQARVSCDEYDMGSCRAYAQADVDLQSLFNKVIKTDNDRRDLTSIEQRLPRFLDFEIPSYENISDVFSKFKNLAYSLPGNIARETSLEATNAYQIFGSIRPIWEYVKDNTWQSILKVYTLPQILESFQFNIPEKILDKLLSLSSEDDVMKTIENNKNGQGYNDEQKSTFVKHYISKINNKLNPTNFHQLIIENLGMGLVGYLPLDFIVKNNIFNDNNVLRDIANYLHLMSPLQKDALATKVYHALTSDSTSSLVSDSPPLNLESSKSINILAGVLSSLSPRQVIKVVGNNIGSLLNSQQLRLDTSCTTALGLLNRTIEAKRIDRNFKPDPQLLHRWQECYSGCDLSDLLITKNDIKELLRNHPNPVGCERLINEVKKEYDLENRMTTAKLRSVADVFGSLYRPDEISSLSQGLMADLGTDETFIEKLGQQDLDPNEARAIINKIPRHVQEKWNKNILGKLGNLIPGLDDNIITYILQKRGNLPTLFSERMKPFIRKLSPSKIRLLIDKAGSYATEASIHTYKPLVVSDYAKKFISSATLMRIINQPPDIIRFLRFTPAQAAGVIQNRFASLANFDGSLHSLSHIGSFLNGLTKNEVEKIKPEDSLQAVRSVFGSKENRNIDNAMQSGTRYAFGNVLQKGLKEREHSDNPNQYIQGLFREDDLVEDLNPQIFATMTNAELDAVNRLKSEQADKFWKAVGSINEPVCCSFVQENRVRLTNYALSHYGSNTGEIDVSKLSQLGPFLTSSLPAKDLRRITTDGLMNKLDYFKSPCFQPSKEQAQALGSRLNNALNEVDDKLKSLYLDLIGELAVYLPNEIASSKEVLAERTSFLAKSIEKLNVRDERCTLPDTDGFLSKAKINIKKNLISAFIDSLSHRQRRQTDMKKRNLTCDNLRKIGSVISVLTPQQIDSIANDQLYLCIDLFGKQTDFESRNVYRIAQNYIRALTDQNRHLHSVTPTEIFNLGEIFTGFTPSQLNALKNQYFKDGNILSAVGNLQNWNADQLKVLTRFATDDSSRLSPILLENGGKLLCVVDDELLRRTPLEDVKSYLVILANIDCPIGTNYSDIMFDVTKNAYKNEIYQPHIFGSLGNIAAGLKPTDVNLLSKNLMNFLPVEAIKKLPKDVMQQFTAEQLDGLNIEQIKAIPSTVFSVLGASQQNILNKILYPFITSGKNRY</sequence>
<evidence type="ECO:0000313" key="12">
    <source>
        <dbReference type="Proteomes" id="UP000663829"/>
    </source>
</evidence>
<dbReference type="InterPro" id="IPR006620">
    <property type="entry name" value="Pro_4_hyd_alph"/>
</dbReference>
<keyword evidence="8" id="KW-0812">Transmembrane</keyword>
<keyword evidence="3" id="KW-0847">Vitamin C</keyword>
<feature type="compositionally biased region" description="Polar residues" evidence="7">
    <location>
        <begin position="16"/>
        <end position="32"/>
    </location>
</feature>
<evidence type="ECO:0000256" key="1">
    <source>
        <dbReference type="ARBA" id="ARBA00001961"/>
    </source>
</evidence>
<feature type="region of interest" description="Disordered" evidence="7">
    <location>
        <begin position="1"/>
        <end position="32"/>
    </location>
</feature>
<keyword evidence="6" id="KW-0408">Iron</keyword>
<evidence type="ECO:0000256" key="8">
    <source>
        <dbReference type="SAM" id="Phobius"/>
    </source>
</evidence>